<gene>
    <name evidence="1" type="ORF">ALO92_00364</name>
    <name evidence="2" type="ORF">SAMN05216596_101224</name>
</gene>
<evidence type="ECO:0000313" key="1">
    <source>
        <dbReference type="EMBL" id="KPW83723.1"/>
    </source>
</evidence>
<evidence type="ECO:0000313" key="3">
    <source>
        <dbReference type="Proteomes" id="UP000050411"/>
    </source>
</evidence>
<organism evidence="1 3">
    <name type="scientific">Pseudomonas congelans</name>
    <dbReference type="NCBI Taxonomy" id="200452"/>
    <lineage>
        <taxon>Bacteria</taxon>
        <taxon>Pseudomonadati</taxon>
        <taxon>Pseudomonadota</taxon>
        <taxon>Gammaproteobacteria</taxon>
        <taxon>Pseudomonadales</taxon>
        <taxon>Pseudomonadaceae</taxon>
        <taxon>Pseudomonas</taxon>
    </lineage>
</organism>
<reference evidence="1 3" key="1">
    <citation type="submission" date="2015-09" db="EMBL/GenBank/DDBJ databases">
        <title>Genome announcement of multiple Pseudomonas syringae strains.</title>
        <authorList>
            <person name="Thakur S."/>
            <person name="Wang P.W."/>
            <person name="Gong Y."/>
            <person name="Weir B.S."/>
            <person name="Guttman D.S."/>
        </authorList>
    </citation>
    <scope>NUCLEOTIDE SEQUENCE [LARGE SCALE GENOMIC DNA]</scope>
    <source>
        <strain evidence="1 3">ICMP19117</strain>
    </source>
</reference>
<dbReference type="EMBL" id="LJQB01000065">
    <property type="protein sequence ID" value="KPW83723.1"/>
    <property type="molecule type" value="Genomic_DNA"/>
</dbReference>
<sequence>MDGNTLESLLAWMQAPENNVMHGWGAITVLGRKKVNELLAQQFIARATTDSWLPLVSGVVATIPGKRLDAIHGFKLGTPQLSFEKAGVVSNHATLSCSVDAGAWLRMSRIDNQWQTQSIVEIDPLLGPRVLLDLDLMKTQGVVSEDGRIVLDLKHSDDVRLTGAGTEEEQELIGTVFSNLISQLPDEQRIWELGSIDAGDEIVELMKPHAFRLQTQADPQASPGADAATDREGALLVCISMVGQEAGDTLPANYPYFLPGDTGLDYSASVLMGANAAPLGLLYAMADALGSGDFEYVENADGTLSQATLTSGQLAFEPFSVSKVDPETGDRTDADVGEMIFSATVDQPLTLDFESGKIQLNWTTRSPVGLTVRTDSEAYDFRFEVGLSFDVTYERTGSQWTRASYSLDKTLTMPSGRSWEDELIGQLIGVVLFAIIMTLIQLARDEILRIISERVDPIFADTFWAGAGLEAFTSQQITLGFGESIQSDVLYIPRDVVIFGHVNPTLTSFTVSPLQPLMAAGSSQLFVTEPSIPGVVWSAEALEGGSGEKVDISPSGLYQAPQADAVNGLLRVRVVAEDKATGNSSAALVTVLTNPMTISPLIQICSPGETVELAAKGLAGMPLQWSIGNQVPGESGEVKPSILPGGDHTYLAGPKVSDKTYVLDEVRVTGASGARSAWVLVVQHSPALVVKPLVVDVSAGEVSLQAQWNGVEIKPVWTLAAGSRGEITDDGKYKAPDSIHERFALVFATYADDMFGEVQGHIILPLPLLDFEDELTLMGDDASAVSVLSADKPKSVAKQRALASANNTLDGLVDWMANPANNVMLGWDAIAAMDRSRVNSLLLQEYIHRFSANTYLPPVSGQVPTVVNEWMESIHEFLLDAPRLAFVNDDLGNSHATLTCFILGGTQLTLKKNVDTWGLVKLTRIDPLQGPKLTLDLSLDEVAGLVDDDGRVKLDLRHSDNFILTFAESAYERKLGGDFFKDLFNQLPDEKRIWTLGVIEAGSNASMRAESFKLRTQTRSLTKQELQAGNAGDGAILTFICMEDGSPGGDIPIEYRYLIPEYYSKRYSATVLFAKERINKAVSIVQTVADALSAVIENLKFEYVTDANGRVIKATAKSGSLTVPFSSEDLNPVTLEGKTVTPRVVRYGASYSATGGSSPLTISLEGDRNALLTWKSAASGGVTLELLGSDYPVYVAGSSVSFDVTCDYVFSELSDDLVLQPTLNTDVLVGEMTFAAVDGQPAVGFELQMRLVAIAAYVIGQDRAQTAWEIQTRLEEVLPTPLPVSAFIQESIQLNFNQAIVSDILRAPGDIAAFGYVAPATTAFVISPQEHVMAVDSSITFVTYPANMAVDWNAEKLHGASEDAGGITTDGKYYAPEALAMNEPFIRVRITATDKATNYHSSALVTVVASSVSLNPLIQVCDAGSSVELAAGVLGTDEVSVSIRNPVEGESGELLPSALPDGDYTYVAIPAGEQINKTYVLDEVVLSTQPFSASAWVLVQLKAPFLTVQATVEEQQGTQVKSVRLQAFANGTAKDALWSMPLEGPGEMNGSVYIAAEQTDKHFVLIVASIEHPQLGTLQGHIILPLPLTDPNPE</sequence>
<proteinExistence type="predicted"/>
<comment type="caution">
    <text evidence="1">The sequence shown here is derived from an EMBL/GenBank/DDBJ whole genome shotgun (WGS) entry which is preliminary data.</text>
</comment>
<dbReference type="PATRIC" id="fig|200452.3.peg.463"/>
<dbReference type="Proteomes" id="UP000183042">
    <property type="component" value="Unassembled WGS sequence"/>
</dbReference>
<accession>A0A0P9MHE1</accession>
<dbReference type="EMBL" id="FNJH01000001">
    <property type="protein sequence ID" value="SDO39335.1"/>
    <property type="molecule type" value="Genomic_DNA"/>
</dbReference>
<dbReference type="Proteomes" id="UP000050411">
    <property type="component" value="Unassembled WGS sequence"/>
</dbReference>
<reference evidence="2 4" key="2">
    <citation type="submission" date="2016-10" db="EMBL/GenBank/DDBJ databases">
        <authorList>
            <person name="Varghese N."/>
            <person name="Submissions S."/>
        </authorList>
    </citation>
    <scope>NUCLEOTIDE SEQUENCE [LARGE SCALE GENOMIC DNA]</scope>
    <source>
        <strain evidence="2 4">DSM 14939</strain>
    </source>
</reference>
<evidence type="ECO:0000313" key="4">
    <source>
        <dbReference type="Proteomes" id="UP000183042"/>
    </source>
</evidence>
<keyword evidence="4" id="KW-1185">Reference proteome</keyword>
<protein>
    <submittedName>
        <fullName evidence="1">Uncharacterized protein</fullName>
    </submittedName>
</protein>
<evidence type="ECO:0000313" key="2">
    <source>
        <dbReference type="EMBL" id="SDO39335.1"/>
    </source>
</evidence>
<name>A0A0P9MHE1_9PSED</name>